<evidence type="ECO:0000313" key="6">
    <source>
        <dbReference type="Proteomes" id="UP000298050"/>
    </source>
</evidence>
<dbReference type="InterPro" id="IPR029058">
    <property type="entry name" value="AB_hydrolase_fold"/>
</dbReference>
<dbReference type="Pfam" id="PF00561">
    <property type="entry name" value="Abhydrolase_1"/>
    <property type="match status" value="1"/>
</dbReference>
<dbReference type="GO" id="GO:0016020">
    <property type="term" value="C:membrane"/>
    <property type="evidence" value="ECO:0007669"/>
    <property type="project" value="TreeGrafter"/>
</dbReference>
<protein>
    <submittedName>
        <fullName evidence="5">Alpha/beta hydrolase</fullName>
    </submittedName>
</protein>
<keyword evidence="6" id="KW-1185">Reference proteome</keyword>
<evidence type="ECO:0000256" key="3">
    <source>
        <dbReference type="SAM" id="MobiDB-lite"/>
    </source>
</evidence>
<dbReference type="Gene3D" id="3.40.50.1820">
    <property type="entry name" value="alpha/beta hydrolase"/>
    <property type="match status" value="1"/>
</dbReference>
<organism evidence="5 6">
    <name type="scientific">Mangrovimicrobium sediminis</name>
    <dbReference type="NCBI Taxonomy" id="2562682"/>
    <lineage>
        <taxon>Bacteria</taxon>
        <taxon>Pseudomonadati</taxon>
        <taxon>Pseudomonadota</taxon>
        <taxon>Gammaproteobacteria</taxon>
        <taxon>Cellvibrionales</taxon>
        <taxon>Halieaceae</taxon>
        <taxon>Mangrovimicrobium</taxon>
    </lineage>
</organism>
<dbReference type="PANTHER" id="PTHR43798:SF14">
    <property type="entry name" value="SERINE HYDROLASE-LIKE PROTEIN DDB_G0286239"/>
    <property type="match status" value="1"/>
</dbReference>
<dbReference type="AlphaFoldDB" id="A0A4Z0M759"/>
<dbReference type="EMBL" id="SRLE01000004">
    <property type="protein sequence ID" value="TGD75227.1"/>
    <property type="molecule type" value="Genomic_DNA"/>
</dbReference>
<sequence>MAAYQPDRRHHRLAPARCQPRSLRGPDSGPAQPPGRQRVAASRAGRRRAAHRAGLAPAIGLQPYRLLPGRPGEGGAAGARGFRQPATGRRRDGLWPAAVQCTTPRIRGGAVTPQGARDYSFEVEGLRLAALGWGDPAAPPVLALHGWLDNAASFARLAPLLDRHFILAIDLPGHGQSAWRSVDATYQIYDDLPQLHALLEHLGWERCALLGHSRGAIMSVLYAASFPERVSRLVLLDGLVPQPTPEAEFSGQLRQFVLERARYLSRQQSVYPSLEKAISVREAYGLPPEAARLIVPRNLVARDGGFCWTTDPRLRGASAIKLSVGQIESALAAVAAPALLLLAENGLGGAQMENYLAQREHLRHASLVKLPGGHHFHLEEGVVTLARSINQFLAAD</sequence>
<name>A0A4Z0M759_9GAMM</name>
<feature type="domain" description="AB hydrolase-1" evidence="4">
    <location>
        <begin position="139"/>
        <end position="254"/>
    </location>
</feature>
<comment type="caution">
    <text evidence="5">The sequence shown here is derived from an EMBL/GenBank/DDBJ whole genome shotgun (WGS) entry which is preliminary data.</text>
</comment>
<gene>
    <name evidence="5" type="ORF">E4634_04305</name>
</gene>
<evidence type="ECO:0000313" key="5">
    <source>
        <dbReference type="EMBL" id="TGD75227.1"/>
    </source>
</evidence>
<feature type="region of interest" description="Disordered" evidence="3">
    <location>
        <begin position="69"/>
        <end position="89"/>
    </location>
</feature>
<dbReference type="InterPro" id="IPR000073">
    <property type="entry name" value="AB_hydrolase_1"/>
</dbReference>
<dbReference type="GO" id="GO:0016787">
    <property type="term" value="F:hydrolase activity"/>
    <property type="evidence" value="ECO:0007669"/>
    <property type="project" value="UniProtKB-KW"/>
</dbReference>
<evidence type="ECO:0000256" key="2">
    <source>
        <dbReference type="ARBA" id="ARBA00022801"/>
    </source>
</evidence>
<proteinExistence type="inferred from homology"/>
<dbReference type="PANTHER" id="PTHR43798">
    <property type="entry name" value="MONOACYLGLYCEROL LIPASE"/>
    <property type="match status" value="1"/>
</dbReference>
<dbReference type="OrthoDB" id="149912at2"/>
<dbReference type="InterPro" id="IPR050266">
    <property type="entry name" value="AB_hydrolase_sf"/>
</dbReference>
<keyword evidence="2 5" id="KW-0378">Hydrolase</keyword>
<evidence type="ECO:0000259" key="4">
    <source>
        <dbReference type="Pfam" id="PF00561"/>
    </source>
</evidence>
<feature type="region of interest" description="Disordered" evidence="3">
    <location>
        <begin position="1"/>
        <end position="53"/>
    </location>
</feature>
<accession>A0A4Z0M759</accession>
<dbReference type="PRINTS" id="PR00111">
    <property type="entry name" value="ABHYDROLASE"/>
</dbReference>
<reference evidence="5 6" key="1">
    <citation type="submission" date="2019-04" db="EMBL/GenBank/DDBJ databases">
        <title>Taxonomy of novel Haliea sp. from mangrove soil of West Coast of India.</title>
        <authorList>
            <person name="Verma A."/>
            <person name="Kumar P."/>
            <person name="Krishnamurthi S."/>
        </authorList>
    </citation>
    <scope>NUCLEOTIDE SEQUENCE [LARGE SCALE GENOMIC DNA]</scope>
    <source>
        <strain evidence="5 6">SAOS-164</strain>
    </source>
</reference>
<dbReference type="Proteomes" id="UP000298050">
    <property type="component" value="Unassembled WGS sequence"/>
</dbReference>
<comment type="similarity">
    <text evidence="1">Belongs to the AB hydrolase superfamily.</text>
</comment>
<evidence type="ECO:0000256" key="1">
    <source>
        <dbReference type="ARBA" id="ARBA00008645"/>
    </source>
</evidence>
<dbReference type="SUPFAM" id="SSF53474">
    <property type="entry name" value="alpha/beta-Hydrolases"/>
    <property type="match status" value="1"/>
</dbReference>